<comment type="caution">
    <text evidence="2">The sequence shown here is derived from an EMBL/GenBank/DDBJ whole genome shotgun (WGS) entry which is preliminary data.</text>
</comment>
<proteinExistence type="predicted"/>
<evidence type="ECO:0000313" key="2">
    <source>
        <dbReference type="EMBL" id="KAG7469970.1"/>
    </source>
</evidence>
<protein>
    <submittedName>
        <fullName evidence="2">Uncharacterized protein</fullName>
    </submittedName>
</protein>
<sequence>MKLEAIGAPSLHEISPNIARGLFRTTPERSDRVSSMGLGASFKLHRGRPVTRSTSAGQASGTRPATTRARPPLSGARHSGPLCLVAALTPCVGLVCISSDPAHPTVRTPRGSALWIRTCSVTD</sequence>
<feature type="region of interest" description="Disordered" evidence="1">
    <location>
        <begin position="22"/>
        <end position="78"/>
    </location>
</feature>
<dbReference type="AlphaFoldDB" id="A0A9D3T484"/>
<evidence type="ECO:0000313" key="3">
    <source>
        <dbReference type="Proteomes" id="UP001046870"/>
    </source>
</evidence>
<name>A0A9D3T484_MEGAT</name>
<reference evidence="2" key="1">
    <citation type="submission" date="2021-01" db="EMBL/GenBank/DDBJ databases">
        <authorList>
            <person name="Zahm M."/>
            <person name="Roques C."/>
            <person name="Cabau C."/>
            <person name="Klopp C."/>
            <person name="Donnadieu C."/>
            <person name="Jouanno E."/>
            <person name="Lampietro C."/>
            <person name="Louis A."/>
            <person name="Herpin A."/>
            <person name="Echchiki A."/>
            <person name="Berthelot C."/>
            <person name="Parey E."/>
            <person name="Roest-Crollius H."/>
            <person name="Braasch I."/>
            <person name="Postlethwait J."/>
            <person name="Bobe J."/>
            <person name="Montfort J."/>
            <person name="Bouchez O."/>
            <person name="Begum T."/>
            <person name="Mejri S."/>
            <person name="Adams A."/>
            <person name="Chen W.-J."/>
            <person name="Guiguen Y."/>
        </authorList>
    </citation>
    <scope>NUCLEOTIDE SEQUENCE</scope>
    <source>
        <strain evidence="2">YG-15Mar2019-1</strain>
        <tissue evidence="2">Brain</tissue>
    </source>
</reference>
<gene>
    <name evidence="2" type="ORF">MATL_G00134440</name>
</gene>
<dbReference type="Proteomes" id="UP001046870">
    <property type="component" value="Chromosome 10"/>
</dbReference>
<feature type="compositionally biased region" description="Polar residues" evidence="1">
    <location>
        <begin position="51"/>
        <end position="65"/>
    </location>
</feature>
<evidence type="ECO:0000256" key="1">
    <source>
        <dbReference type="SAM" id="MobiDB-lite"/>
    </source>
</evidence>
<dbReference type="EMBL" id="JAFDVH010000010">
    <property type="protein sequence ID" value="KAG7469970.1"/>
    <property type="molecule type" value="Genomic_DNA"/>
</dbReference>
<keyword evidence="3" id="KW-1185">Reference proteome</keyword>
<organism evidence="2 3">
    <name type="scientific">Megalops atlanticus</name>
    <name type="common">Tarpon</name>
    <name type="synonym">Clupea gigantea</name>
    <dbReference type="NCBI Taxonomy" id="7932"/>
    <lineage>
        <taxon>Eukaryota</taxon>
        <taxon>Metazoa</taxon>
        <taxon>Chordata</taxon>
        <taxon>Craniata</taxon>
        <taxon>Vertebrata</taxon>
        <taxon>Euteleostomi</taxon>
        <taxon>Actinopterygii</taxon>
        <taxon>Neopterygii</taxon>
        <taxon>Teleostei</taxon>
        <taxon>Elopiformes</taxon>
        <taxon>Megalopidae</taxon>
        <taxon>Megalops</taxon>
    </lineage>
</organism>
<accession>A0A9D3T484</accession>